<name>A0A350P0H9_9ALTE</name>
<proteinExistence type="predicted"/>
<sequence>MLWLRIDSEVHGETDDASVGDVVDALEMLHYVTRDLGHPSMAMKILDIADELSARQRTSICGTVPKERR</sequence>
<accession>A0A350P0H9</accession>
<reference evidence="1 2" key="1">
    <citation type="journal article" date="2018" name="Nat. Biotechnol.">
        <title>A standardized bacterial taxonomy based on genome phylogeny substantially revises the tree of life.</title>
        <authorList>
            <person name="Parks D.H."/>
            <person name="Chuvochina M."/>
            <person name="Waite D.W."/>
            <person name="Rinke C."/>
            <person name="Skarshewski A."/>
            <person name="Chaumeil P.A."/>
            <person name="Hugenholtz P."/>
        </authorList>
    </citation>
    <scope>NUCLEOTIDE SEQUENCE [LARGE SCALE GENOMIC DNA]</scope>
    <source>
        <strain evidence="1">UBA11978</strain>
    </source>
</reference>
<organism evidence="1 2">
    <name type="scientific">Alteromonas australica</name>
    <dbReference type="NCBI Taxonomy" id="589873"/>
    <lineage>
        <taxon>Bacteria</taxon>
        <taxon>Pseudomonadati</taxon>
        <taxon>Pseudomonadota</taxon>
        <taxon>Gammaproteobacteria</taxon>
        <taxon>Alteromonadales</taxon>
        <taxon>Alteromonadaceae</taxon>
        <taxon>Alteromonas/Salinimonas group</taxon>
        <taxon>Alteromonas</taxon>
    </lineage>
</organism>
<evidence type="ECO:0000313" key="2">
    <source>
        <dbReference type="Proteomes" id="UP000263517"/>
    </source>
</evidence>
<evidence type="ECO:0000313" key="1">
    <source>
        <dbReference type="EMBL" id="HAW74796.1"/>
    </source>
</evidence>
<comment type="caution">
    <text evidence="1">The sequence shown here is derived from an EMBL/GenBank/DDBJ whole genome shotgun (WGS) entry which is preliminary data.</text>
</comment>
<gene>
    <name evidence="1" type="ORF">DCW74_03565</name>
</gene>
<dbReference type="AlphaFoldDB" id="A0A350P0H9"/>
<protein>
    <submittedName>
        <fullName evidence="1">Uncharacterized protein</fullName>
    </submittedName>
</protein>
<dbReference type="EMBL" id="DNAN01000120">
    <property type="protein sequence ID" value="HAW74796.1"/>
    <property type="molecule type" value="Genomic_DNA"/>
</dbReference>
<dbReference type="Proteomes" id="UP000263517">
    <property type="component" value="Unassembled WGS sequence"/>
</dbReference>